<comment type="subcellular location">
    <subcellularLocation>
        <location evidence="1">Membrane</location>
        <topology evidence="1">Peripheral membrane protein</topology>
    </subcellularLocation>
</comment>
<accession>A0A1U7XEN0</accession>
<dbReference type="eggNOG" id="KOG1531">
    <property type="taxonomic scope" value="Eukaryota"/>
</dbReference>
<evidence type="ECO:0000256" key="5">
    <source>
        <dbReference type="ARBA" id="ARBA00023065"/>
    </source>
</evidence>
<protein>
    <submittedName>
        <fullName evidence="10">ATP synthase gamma chain, chloroplastic-like isoform X1</fullName>
    </submittedName>
</protein>
<dbReference type="GO" id="GO:0045259">
    <property type="term" value="C:proton-transporting ATP synthase complex"/>
    <property type="evidence" value="ECO:0007669"/>
    <property type="project" value="UniProtKB-KW"/>
</dbReference>
<dbReference type="InterPro" id="IPR000131">
    <property type="entry name" value="ATP_synth_F1_gsu"/>
</dbReference>
<keyword evidence="4" id="KW-0375">Hydrogen ion transport</keyword>
<evidence type="ECO:0000256" key="1">
    <source>
        <dbReference type="ARBA" id="ARBA00004170"/>
    </source>
</evidence>
<reference evidence="9" key="1">
    <citation type="journal article" date="2013" name="Genome Biol.">
        <title>Reference genomes and transcriptomes of Nicotiana sylvestris and Nicotiana tomentosiformis.</title>
        <authorList>
            <person name="Sierro N."/>
            <person name="Battey J.N."/>
            <person name="Ouadi S."/>
            <person name="Bovet L."/>
            <person name="Goepfert S."/>
            <person name="Bakaher N."/>
            <person name="Peitsch M.C."/>
            <person name="Ivanov N.V."/>
        </authorList>
    </citation>
    <scope>NUCLEOTIDE SEQUENCE [LARGE SCALE GENOMIC DNA]</scope>
</reference>
<comment type="similarity">
    <text evidence="2">Belongs to the ATPase gamma chain family.</text>
</comment>
<dbReference type="PANTHER" id="PTHR11693">
    <property type="entry name" value="ATP SYNTHASE GAMMA CHAIN"/>
    <property type="match status" value="1"/>
</dbReference>
<reference evidence="10" key="2">
    <citation type="submission" date="2025-08" db="UniProtKB">
        <authorList>
            <consortium name="RefSeq"/>
        </authorList>
    </citation>
    <scope>IDENTIFICATION</scope>
    <source>
        <tissue evidence="10">Leaf</tissue>
    </source>
</reference>
<keyword evidence="6" id="KW-0472">Membrane</keyword>
<keyword evidence="7" id="KW-0139">CF(1)</keyword>
<evidence type="ECO:0000256" key="4">
    <source>
        <dbReference type="ARBA" id="ARBA00022781"/>
    </source>
</evidence>
<dbReference type="InterPro" id="IPR035968">
    <property type="entry name" value="ATP_synth_F1_ATPase_gsu"/>
</dbReference>
<sequence>MAQSPLQICLVTKRTVWYDAAVGTLLFLAKQIISISDLVEVQKLLGEHAMKILMMCVLILLKKKTSTSVALLQHTPSLLHIRYKDDFFMLTTKEGKMIVERDHFRVKRESELRNLDFEQHPAQILDAFMPLYLNSQILRALEESFASELAARMNAMSNATCLQERRESRR</sequence>
<dbReference type="SUPFAM" id="SSF52943">
    <property type="entry name" value="ATP synthase (F1-ATPase), gamma subunit"/>
    <property type="match status" value="1"/>
</dbReference>
<name>A0A1U7XEN0_NICSY</name>
<evidence type="ECO:0000313" key="10">
    <source>
        <dbReference type="RefSeq" id="XP_009790512.1"/>
    </source>
</evidence>
<dbReference type="GO" id="GO:0046933">
    <property type="term" value="F:proton-transporting ATP synthase activity, rotational mechanism"/>
    <property type="evidence" value="ECO:0007669"/>
    <property type="project" value="InterPro"/>
</dbReference>
<dbReference type="Gene3D" id="3.40.1380.10">
    <property type="match status" value="1"/>
</dbReference>
<evidence type="ECO:0000256" key="2">
    <source>
        <dbReference type="ARBA" id="ARBA00007681"/>
    </source>
</evidence>
<evidence type="ECO:0000256" key="7">
    <source>
        <dbReference type="ARBA" id="ARBA00023196"/>
    </source>
</evidence>
<dbReference type="Proteomes" id="UP000189701">
    <property type="component" value="Unplaced"/>
</dbReference>
<gene>
    <name evidence="10" type="primary">LOC104237940</name>
</gene>
<dbReference type="STRING" id="4096.A0A1U7XEN0"/>
<keyword evidence="9" id="KW-1185">Reference proteome</keyword>
<keyword evidence="8" id="KW-0066">ATP synthesis</keyword>
<dbReference type="RefSeq" id="XP_009790512.1">
    <property type="nucleotide sequence ID" value="XM_009792210.1"/>
</dbReference>
<evidence type="ECO:0000256" key="3">
    <source>
        <dbReference type="ARBA" id="ARBA00022448"/>
    </source>
</evidence>
<dbReference type="PANTHER" id="PTHR11693:SF29">
    <property type="entry name" value="ATP SYNTHASE GAMMA CHAIN, CHLOROPLASTIC-LIKE"/>
    <property type="match status" value="1"/>
</dbReference>
<dbReference type="Pfam" id="PF00231">
    <property type="entry name" value="ATP-synt"/>
    <property type="match status" value="1"/>
</dbReference>
<dbReference type="AlphaFoldDB" id="A0A1U7XEN0"/>
<dbReference type="GO" id="GO:0009535">
    <property type="term" value="C:chloroplast thylakoid membrane"/>
    <property type="evidence" value="ECO:0007669"/>
    <property type="project" value="TreeGrafter"/>
</dbReference>
<keyword evidence="5" id="KW-0406">Ion transport</keyword>
<evidence type="ECO:0000256" key="6">
    <source>
        <dbReference type="ARBA" id="ARBA00023136"/>
    </source>
</evidence>
<keyword evidence="3" id="KW-0813">Transport</keyword>
<evidence type="ECO:0000313" key="9">
    <source>
        <dbReference type="Proteomes" id="UP000189701"/>
    </source>
</evidence>
<evidence type="ECO:0000256" key="8">
    <source>
        <dbReference type="ARBA" id="ARBA00023310"/>
    </source>
</evidence>
<proteinExistence type="inferred from homology"/>
<organism evidence="9 10">
    <name type="scientific">Nicotiana sylvestris</name>
    <name type="common">Wood tobacco</name>
    <name type="synonym">South American tobacco</name>
    <dbReference type="NCBI Taxonomy" id="4096"/>
    <lineage>
        <taxon>Eukaryota</taxon>
        <taxon>Viridiplantae</taxon>
        <taxon>Streptophyta</taxon>
        <taxon>Embryophyta</taxon>
        <taxon>Tracheophyta</taxon>
        <taxon>Spermatophyta</taxon>
        <taxon>Magnoliopsida</taxon>
        <taxon>eudicotyledons</taxon>
        <taxon>Gunneridae</taxon>
        <taxon>Pentapetalae</taxon>
        <taxon>asterids</taxon>
        <taxon>lamiids</taxon>
        <taxon>Solanales</taxon>
        <taxon>Solanaceae</taxon>
        <taxon>Nicotianoideae</taxon>
        <taxon>Nicotianeae</taxon>
        <taxon>Nicotiana</taxon>
    </lineage>
</organism>